<dbReference type="InterPro" id="IPR037066">
    <property type="entry name" value="Plug_dom_sf"/>
</dbReference>
<organism evidence="2 3">
    <name type="scientific">Bacteroides eggerthii 1_2_48FAA</name>
    <dbReference type="NCBI Taxonomy" id="665953"/>
    <lineage>
        <taxon>Bacteria</taxon>
        <taxon>Pseudomonadati</taxon>
        <taxon>Bacteroidota</taxon>
        <taxon>Bacteroidia</taxon>
        <taxon>Bacteroidales</taxon>
        <taxon>Bacteroidaceae</taxon>
        <taxon>Bacteroides</taxon>
    </lineage>
</organism>
<name>E5WUR1_9BACE</name>
<protein>
    <submittedName>
        <fullName evidence="2">Outer membrane vitamin B12 receptor protein</fullName>
    </submittedName>
</protein>
<dbReference type="SUPFAM" id="SSF56935">
    <property type="entry name" value="Porins"/>
    <property type="match status" value="1"/>
</dbReference>
<accession>E5WUR1</accession>
<dbReference type="Gene3D" id="2.170.130.10">
    <property type="entry name" value="TonB-dependent receptor, plug domain"/>
    <property type="match status" value="1"/>
</dbReference>
<proteinExistence type="predicted"/>
<reference evidence="2 3" key="1">
    <citation type="submission" date="2010-10" db="EMBL/GenBank/DDBJ databases">
        <title>The Genome Sequence of Bacteroides eggerthii strain 1_2_48FAA.</title>
        <authorList>
            <consortium name="The Broad Institute Genome Sequencing Platform"/>
            <person name="Ward D."/>
            <person name="Earl A."/>
            <person name="Feldgarden M."/>
            <person name="Young S.K."/>
            <person name="Gargeya S."/>
            <person name="Zeng Q."/>
            <person name="Alvarado L."/>
            <person name="Berlin A."/>
            <person name="Bochicchio J."/>
            <person name="Chapman S.B."/>
            <person name="Chen Z."/>
            <person name="Freedman E."/>
            <person name="Gellesch M."/>
            <person name="Goldberg J."/>
            <person name="Griggs A."/>
            <person name="Gujja S."/>
            <person name="Heilman E."/>
            <person name="Heiman D."/>
            <person name="Howarth C."/>
            <person name="Mehta T."/>
            <person name="Neiman D."/>
            <person name="Pearson M."/>
            <person name="Roberts A."/>
            <person name="Saif S."/>
            <person name="Shea T."/>
            <person name="Shenoy N."/>
            <person name="Sisk P."/>
            <person name="Stolte C."/>
            <person name="Sykes S."/>
            <person name="White J."/>
            <person name="Yandava C."/>
            <person name="Allen-Vercoe E."/>
            <person name="Ambrose C."/>
            <person name="Strauss J."/>
            <person name="Daigneault M."/>
            <person name="Haas B."/>
            <person name="Nusbaum C."/>
            <person name="Birren B."/>
        </authorList>
    </citation>
    <scope>NUCLEOTIDE SEQUENCE [LARGE SCALE GENOMIC DNA]</scope>
    <source>
        <strain evidence="2 3">1_2_48FAA</strain>
    </source>
</reference>
<evidence type="ECO:0000313" key="2">
    <source>
        <dbReference type="EMBL" id="EFV31405.1"/>
    </source>
</evidence>
<dbReference type="Pfam" id="PF07715">
    <property type="entry name" value="Plug"/>
    <property type="match status" value="1"/>
</dbReference>
<sequence length="102" mass="11494">MVMRIKVQYICMAFLYVGGFPLYAQKVTDDTISGKTHYIDEVTVKASVATRKVTSTTPVQVLSHRQLQQQGITDIADALRRFSGVNVKDYGGGWRYENRFSA</sequence>
<dbReference type="AlphaFoldDB" id="E5WUR1"/>
<dbReference type="Proteomes" id="UP000003246">
    <property type="component" value="Unassembled WGS sequence"/>
</dbReference>
<dbReference type="InterPro" id="IPR012910">
    <property type="entry name" value="Plug_dom"/>
</dbReference>
<keyword evidence="2" id="KW-0675">Receptor</keyword>
<comment type="caution">
    <text evidence="2">The sequence shown here is derived from an EMBL/GenBank/DDBJ whole genome shotgun (WGS) entry which is preliminary data.</text>
</comment>
<gene>
    <name evidence="2" type="ORF">HMPREF1016_00413</name>
</gene>
<evidence type="ECO:0000259" key="1">
    <source>
        <dbReference type="Pfam" id="PF07715"/>
    </source>
</evidence>
<dbReference type="HOGENOM" id="CLU_2271728_0_0_10"/>
<evidence type="ECO:0000313" key="3">
    <source>
        <dbReference type="Proteomes" id="UP000003246"/>
    </source>
</evidence>
<feature type="domain" description="TonB-dependent receptor plug" evidence="1">
    <location>
        <begin position="53"/>
        <end position="94"/>
    </location>
</feature>
<dbReference type="EMBL" id="ACWG01000005">
    <property type="protein sequence ID" value="EFV31405.1"/>
    <property type="molecule type" value="Genomic_DNA"/>
</dbReference>